<dbReference type="InterPro" id="IPR029033">
    <property type="entry name" value="His_PPase_superfam"/>
</dbReference>
<dbReference type="Pfam" id="PF00300">
    <property type="entry name" value="His_Phos_1"/>
    <property type="match status" value="1"/>
</dbReference>
<keyword evidence="1" id="KW-0732">Signal</keyword>
<keyword evidence="3" id="KW-1185">Reference proteome</keyword>
<evidence type="ECO:0000313" key="2">
    <source>
        <dbReference type="EMBL" id="RWU11618.1"/>
    </source>
</evidence>
<dbReference type="Proteomes" id="UP000288789">
    <property type="component" value="Unassembled WGS sequence"/>
</dbReference>
<dbReference type="Gene3D" id="3.40.50.1240">
    <property type="entry name" value="Phosphoglycerate mutase-like"/>
    <property type="match status" value="1"/>
</dbReference>
<gene>
    <name evidence="2" type="ORF">EGC76_04980</name>
</gene>
<dbReference type="CDD" id="cd07040">
    <property type="entry name" value="HP"/>
    <property type="match status" value="1"/>
</dbReference>
<sequence>MKNICLAVLLFCLGGPVMAEPTEVMTLFIVRHAEKVPDKPDPELSALGQQRALNLAHLLKHVDLEHVYATKYQRAQQTAKPTAEMIDVAITTYAAGDSEALIKSVLEQQQNALIVGHSNTVPELVRLAGGNAIELSEQDYGDVFMLTVVKDDVITTRLSLEP</sequence>
<dbReference type="InterPro" id="IPR013078">
    <property type="entry name" value="His_Pase_superF_clade-1"/>
</dbReference>
<evidence type="ECO:0000256" key="1">
    <source>
        <dbReference type="SAM" id="SignalP"/>
    </source>
</evidence>
<feature type="signal peptide" evidence="1">
    <location>
        <begin position="1"/>
        <end position="19"/>
    </location>
</feature>
<dbReference type="PANTHER" id="PTHR48100:SF1">
    <property type="entry name" value="HISTIDINE PHOSPHATASE FAMILY PROTEIN-RELATED"/>
    <property type="match status" value="1"/>
</dbReference>
<feature type="chain" id="PRO_5019574117" evidence="1">
    <location>
        <begin position="20"/>
        <end position="162"/>
    </location>
</feature>
<proteinExistence type="predicted"/>
<organism evidence="2 3">
    <name type="scientific">Pseudidiomarina gelatinasegens</name>
    <dbReference type="NCBI Taxonomy" id="2487740"/>
    <lineage>
        <taxon>Bacteria</taxon>
        <taxon>Pseudomonadati</taxon>
        <taxon>Pseudomonadota</taxon>
        <taxon>Gammaproteobacteria</taxon>
        <taxon>Alteromonadales</taxon>
        <taxon>Idiomarinaceae</taxon>
        <taxon>Pseudidiomarina</taxon>
    </lineage>
</organism>
<name>A0A451GET8_9GAMM</name>
<dbReference type="GO" id="GO:0005737">
    <property type="term" value="C:cytoplasm"/>
    <property type="evidence" value="ECO:0007669"/>
    <property type="project" value="TreeGrafter"/>
</dbReference>
<comment type="caution">
    <text evidence="2">The sequence shown here is derived from an EMBL/GenBank/DDBJ whole genome shotgun (WGS) entry which is preliminary data.</text>
</comment>
<dbReference type="EMBL" id="RSFE01000003">
    <property type="protein sequence ID" value="RWU11618.1"/>
    <property type="molecule type" value="Genomic_DNA"/>
</dbReference>
<dbReference type="AlphaFoldDB" id="A0A451GET8"/>
<dbReference type="SMART" id="SM00855">
    <property type="entry name" value="PGAM"/>
    <property type="match status" value="1"/>
</dbReference>
<accession>A0A451GET8</accession>
<dbReference type="SUPFAM" id="SSF53254">
    <property type="entry name" value="Phosphoglycerate mutase-like"/>
    <property type="match status" value="1"/>
</dbReference>
<protein>
    <submittedName>
        <fullName evidence="2">Histidine phosphatase family protein</fullName>
    </submittedName>
</protein>
<reference evidence="2 3" key="1">
    <citation type="submission" date="2018-12" db="EMBL/GenBank/DDBJ databases">
        <authorList>
            <person name="Li A."/>
            <person name="Zhang M."/>
            <person name="Zhu H."/>
        </authorList>
    </citation>
    <scope>NUCLEOTIDE SEQUENCE [LARGE SCALE GENOMIC DNA]</scope>
    <source>
        <strain evidence="2 3">R04H25</strain>
    </source>
</reference>
<dbReference type="OrthoDB" id="3296006at2"/>
<dbReference type="PANTHER" id="PTHR48100">
    <property type="entry name" value="BROAD-SPECIFICITY PHOSPHATASE YOR283W-RELATED"/>
    <property type="match status" value="1"/>
</dbReference>
<dbReference type="GO" id="GO:0016791">
    <property type="term" value="F:phosphatase activity"/>
    <property type="evidence" value="ECO:0007669"/>
    <property type="project" value="TreeGrafter"/>
</dbReference>
<evidence type="ECO:0000313" key="3">
    <source>
        <dbReference type="Proteomes" id="UP000288789"/>
    </source>
</evidence>
<dbReference type="InterPro" id="IPR050275">
    <property type="entry name" value="PGM_Phosphatase"/>
</dbReference>